<evidence type="ECO:0000256" key="3">
    <source>
        <dbReference type="ARBA" id="ARBA00022723"/>
    </source>
</evidence>
<dbReference type="PROSITE" id="PS51918">
    <property type="entry name" value="RADICAL_SAM"/>
    <property type="match status" value="1"/>
</dbReference>
<dbReference type="Proteomes" id="UP000184268">
    <property type="component" value="Unassembled WGS sequence"/>
</dbReference>
<gene>
    <name evidence="7" type="ORF">SAMN02745129_0626</name>
</gene>
<dbReference type="Pfam" id="PF23545">
    <property type="entry name" value="Zn_ribbon_HMPTM"/>
    <property type="match status" value="1"/>
</dbReference>
<dbReference type="Pfam" id="PF04055">
    <property type="entry name" value="Radical_SAM"/>
    <property type="match status" value="1"/>
</dbReference>
<dbReference type="Gene3D" id="3.20.20.70">
    <property type="entry name" value="Aldolase class I"/>
    <property type="match status" value="1"/>
</dbReference>
<dbReference type="InterPro" id="IPR007197">
    <property type="entry name" value="rSAM"/>
</dbReference>
<comment type="cofactor">
    <cofactor evidence="1">
        <name>[4Fe-4S] cluster</name>
        <dbReference type="ChEBI" id="CHEBI:49883"/>
    </cofactor>
</comment>
<keyword evidence="2" id="KW-0949">S-adenosyl-L-methionine</keyword>
<keyword evidence="5" id="KW-0411">Iron-sulfur</keyword>
<dbReference type="PANTHER" id="PTHR43306:SF1">
    <property type="entry name" value="7,8-DIHYDRO-6-HYDROXYMETHYLPTERIN DIMETHYLTRANSFERASE"/>
    <property type="match status" value="1"/>
</dbReference>
<name>A0A1M5MFJ0_9GAMM</name>
<dbReference type="SFLD" id="SFLDG01067">
    <property type="entry name" value="SPASM/twitch_domain_containing"/>
    <property type="match status" value="1"/>
</dbReference>
<organism evidence="7 8">
    <name type="scientific">Ferrimonas marina</name>
    <dbReference type="NCBI Taxonomy" id="299255"/>
    <lineage>
        <taxon>Bacteria</taxon>
        <taxon>Pseudomonadati</taxon>
        <taxon>Pseudomonadota</taxon>
        <taxon>Gammaproteobacteria</taxon>
        <taxon>Alteromonadales</taxon>
        <taxon>Ferrimonadaceae</taxon>
        <taxon>Ferrimonas</taxon>
    </lineage>
</organism>
<evidence type="ECO:0000313" key="7">
    <source>
        <dbReference type="EMBL" id="SHG75942.1"/>
    </source>
</evidence>
<proteinExistence type="predicted"/>
<evidence type="ECO:0000313" key="8">
    <source>
        <dbReference type="Proteomes" id="UP000184268"/>
    </source>
</evidence>
<dbReference type="EMBL" id="FQXG01000001">
    <property type="protein sequence ID" value="SHG75942.1"/>
    <property type="molecule type" value="Genomic_DNA"/>
</dbReference>
<dbReference type="RefSeq" id="WP_067664631.1">
    <property type="nucleotide sequence ID" value="NZ_FQXG01000001.1"/>
</dbReference>
<sequence>MAAERPYQFYDTAVSLCPHCLRRVDAKIVFQDGAVWMLKRCPEHGAQKVLISDDIPYYRACRETYLKTPEQSRCYNTPSRYGCPYDCGICPDHEQHGCILLVEITDRCNLRCPTCYAHSGPERLSHRPLTQIERMLDRAVANEGEPNVVQISGGEPTLHPEFFEVLDAALARPVGHLMVNTNGVRLARDPAFVERLSQYRDQVEIYLQFDSLESGPLLTLRGEDLTQTRQRALSALAQIGMPVNLVCTLRRGVNDKELGAIVEHALSWPNVRGVVFQPVQAAGRLEQYPDGYQVDRDRLPLSEVRRRLLAQSDRFIPEDIIPVPCHADAVAMAYGLRQGNNLIPLTRLVTPELLIQAAGNTISYEQETGLQQSLFNLFSTHHNPHSQGEALSEMLNQAEQPSLASTDYGQVFRVMIVEFIDAHNFDLRSIRKSCVHIVHPDGERVIPFDTYNLLYRDQLEQQVLAPLRDATLPMGGPISLGGGR</sequence>
<dbReference type="CDD" id="cd01335">
    <property type="entry name" value="Radical_SAM"/>
    <property type="match status" value="1"/>
</dbReference>
<evidence type="ECO:0000256" key="1">
    <source>
        <dbReference type="ARBA" id="ARBA00001966"/>
    </source>
</evidence>
<dbReference type="InterPro" id="IPR013785">
    <property type="entry name" value="Aldolase_TIM"/>
</dbReference>
<dbReference type="PANTHER" id="PTHR43306">
    <property type="entry name" value="7,8-DIHYDRO-6-HYDROXYMETHYLPTERIN DIMETHYLTRANSFERASE"/>
    <property type="match status" value="1"/>
</dbReference>
<evidence type="ECO:0000256" key="5">
    <source>
        <dbReference type="ARBA" id="ARBA00023014"/>
    </source>
</evidence>
<keyword evidence="4" id="KW-0408">Iron</keyword>
<evidence type="ECO:0000259" key="6">
    <source>
        <dbReference type="PROSITE" id="PS51918"/>
    </source>
</evidence>
<evidence type="ECO:0000256" key="2">
    <source>
        <dbReference type="ARBA" id="ARBA00022691"/>
    </source>
</evidence>
<dbReference type="STRING" id="299255.SAMN02745129_0626"/>
<evidence type="ECO:0000256" key="4">
    <source>
        <dbReference type="ARBA" id="ARBA00023004"/>
    </source>
</evidence>
<dbReference type="InterPro" id="IPR034474">
    <property type="entry name" value="Methyltransferase_Class_D"/>
</dbReference>
<keyword evidence="3" id="KW-0479">Metal-binding</keyword>
<protein>
    <recommendedName>
        <fullName evidence="6">Radical SAM core domain-containing protein</fullName>
    </recommendedName>
</protein>
<feature type="domain" description="Radical SAM core" evidence="6">
    <location>
        <begin position="94"/>
        <end position="319"/>
    </location>
</feature>
<reference evidence="7 8" key="1">
    <citation type="submission" date="2016-11" db="EMBL/GenBank/DDBJ databases">
        <authorList>
            <person name="Jaros S."/>
            <person name="Januszkiewicz K."/>
            <person name="Wedrychowicz H."/>
        </authorList>
    </citation>
    <scope>NUCLEOTIDE SEQUENCE [LARGE SCALE GENOMIC DNA]</scope>
    <source>
        <strain evidence="7 8">DSM 16917</strain>
    </source>
</reference>
<dbReference type="SFLD" id="SFLDS00029">
    <property type="entry name" value="Radical_SAM"/>
    <property type="match status" value="1"/>
</dbReference>
<dbReference type="InterPro" id="IPR058240">
    <property type="entry name" value="rSAM_sf"/>
</dbReference>
<keyword evidence="8" id="KW-1185">Reference proteome</keyword>
<dbReference type="GO" id="GO:0003824">
    <property type="term" value="F:catalytic activity"/>
    <property type="evidence" value="ECO:0007669"/>
    <property type="project" value="InterPro"/>
</dbReference>
<dbReference type="AlphaFoldDB" id="A0A1M5MFJ0"/>
<accession>A0A1M5MFJ0</accession>
<dbReference type="InterPro" id="IPR056488">
    <property type="entry name" value="Zn_ribbon_HMPTM"/>
</dbReference>
<dbReference type="GO" id="GO:0051536">
    <property type="term" value="F:iron-sulfur cluster binding"/>
    <property type="evidence" value="ECO:0007669"/>
    <property type="project" value="UniProtKB-KW"/>
</dbReference>
<dbReference type="OrthoDB" id="9792276at2"/>
<dbReference type="SUPFAM" id="SSF102114">
    <property type="entry name" value="Radical SAM enzymes"/>
    <property type="match status" value="1"/>
</dbReference>
<dbReference type="GO" id="GO:0046872">
    <property type="term" value="F:metal ion binding"/>
    <property type="evidence" value="ECO:0007669"/>
    <property type="project" value="UniProtKB-KW"/>
</dbReference>
<dbReference type="SFLD" id="SFLDG01100">
    <property type="entry name" value="methyltransferase_(Class_D)"/>
    <property type="match status" value="1"/>
</dbReference>